<proteinExistence type="predicted"/>
<dbReference type="Proteomes" id="UP000242164">
    <property type="component" value="Unassembled WGS sequence"/>
</dbReference>
<evidence type="ECO:0000313" key="1">
    <source>
        <dbReference type="EMBL" id="SCL99309.1"/>
    </source>
</evidence>
<sequence>MTIGEIIDRLNKREPIAILAKRLEMSPYTLSKKLRMLGYEYDSEQKKRIFTGEGEEPRHLYLQEAMALQYVKTDYQVLIYEQLQSIYELLQRREERFLLKKKGCKKKKKRTFSICTEVLEQLDDLCSTKGMHKSQAVEEALQEFLKKYEVYDD</sequence>
<dbReference type="AlphaFoldDB" id="A0AAX2CJT3"/>
<name>A0AAX2CJT3_9BACI</name>
<reference evidence="1 2" key="1">
    <citation type="submission" date="2016-08" db="EMBL/GenBank/DDBJ databases">
        <authorList>
            <person name="Loux V."/>
            <person name="Rue O."/>
        </authorList>
    </citation>
    <scope>NUCLEOTIDE SEQUENCE [LARGE SCALE GENOMIC DNA]</scope>
    <source>
        <strain evidence="1 2">AFSSA_08CEB44bac</strain>
    </source>
</reference>
<dbReference type="GeneID" id="33898056"/>
<accession>A0AAX2CJT3</accession>
<protein>
    <submittedName>
        <fullName evidence="1">Transcriptional regulator, CopG family</fullName>
    </submittedName>
</protein>
<dbReference type="InterPro" id="IPR013321">
    <property type="entry name" value="Arc_rbn_hlx_hlx"/>
</dbReference>
<dbReference type="GO" id="GO:0006355">
    <property type="term" value="P:regulation of DNA-templated transcription"/>
    <property type="evidence" value="ECO:0007669"/>
    <property type="project" value="InterPro"/>
</dbReference>
<dbReference type="Gene3D" id="1.10.1220.10">
    <property type="entry name" value="Met repressor-like"/>
    <property type="match status" value="1"/>
</dbReference>
<dbReference type="RefSeq" id="WP_012095259.1">
    <property type="nucleotide sequence ID" value="NZ_CP024096.1"/>
</dbReference>
<comment type="caution">
    <text evidence="1">The sequence shown here is derived from an EMBL/GenBank/DDBJ whole genome shotgun (WGS) entry which is preliminary data.</text>
</comment>
<dbReference type="EMBL" id="FMIK01000040">
    <property type="protein sequence ID" value="SCL99309.1"/>
    <property type="molecule type" value="Genomic_DNA"/>
</dbReference>
<evidence type="ECO:0000313" key="2">
    <source>
        <dbReference type="Proteomes" id="UP000242164"/>
    </source>
</evidence>
<gene>
    <name evidence="1" type="ORF">BCB44BAC_03150</name>
</gene>
<organism evidence="1 2">
    <name type="scientific">Bacillus cytotoxicus</name>
    <dbReference type="NCBI Taxonomy" id="580165"/>
    <lineage>
        <taxon>Bacteria</taxon>
        <taxon>Bacillati</taxon>
        <taxon>Bacillota</taxon>
        <taxon>Bacilli</taxon>
        <taxon>Bacillales</taxon>
        <taxon>Bacillaceae</taxon>
        <taxon>Bacillus</taxon>
        <taxon>Bacillus cereus group</taxon>
    </lineage>
</organism>